<proteinExistence type="inferred from homology"/>
<dbReference type="PANTHER" id="PTHR11817">
    <property type="entry name" value="PYRUVATE KINASE"/>
    <property type="match status" value="1"/>
</dbReference>
<keyword evidence="6 14" id="KW-0808">Transferase</keyword>
<dbReference type="InterPro" id="IPR011037">
    <property type="entry name" value="Pyrv_Knase-like_insert_dom_sf"/>
</dbReference>
<evidence type="ECO:0000256" key="4">
    <source>
        <dbReference type="ARBA" id="ARBA00012142"/>
    </source>
</evidence>
<dbReference type="GO" id="GO:0000287">
    <property type="term" value="F:magnesium ion binding"/>
    <property type="evidence" value="ECO:0007669"/>
    <property type="project" value="InterPro"/>
</dbReference>
<evidence type="ECO:0000313" key="16">
    <source>
        <dbReference type="EMBL" id="HIZ40824.1"/>
    </source>
</evidence>
<evidence type="ECO:0000256" key="11">
    <source>
        <dbReference type="ARBA" id="ARBA00022842"/>
    </source>
</evidence>
<dbReference type="AlphaFoldDB" id="A0A9D2J9Q8"/>
<keyword evidence="9 14" id="KW-0418">Kinase</keyword>
<comment type="catalytic activity">
    <reaction evidence="14">
        <text>pyruvate + ATP = phosphoenolpyruvate + ADP + H(+)</text>
        <dbReference type="Rhea" id="RHEA:18157"/>
        <dbReference type="ChEBI" id="CHEBI:15361"/>
        <dbReference type="ChEBI" id="CHEBI:15378"/>
        <dbReference type="ChEBI" id="CHEBI:30616"/>
        <dbReference type="ChEBI" id="CHEBI:58702"/>
        <dbReference type="ChEBI" id="CHEBI:456216"/>
        <dbReference type="EC" id="2.7.1.40"/>
    </reaction>
</comment>
<evidence type="ECO:0000256" key="3">
    <source>
        <dbReference type="ARBA" id="ARBA00008663"/>
    </source>
</evidence>
<dbReference type="Gene3D" id="2.40.33.10">
    <property type="entry name" value="PK beta-barrel domain-like"/>
    <property type="match status" value="1"/>
</dbReference>
<evidence type="ECO:0000256" key="8">
    <source>
        <dbReference type="ARBA" id="ARBA00022741"/>
    </source>
</evidence>
<keyword evidence="7" id="KW-0479">Metal-binding</keyword>
<dbReference type="Gene3D" id="3.20.20.60">
    <property type="entry name" value="Phosphoenolpyruvate-binding domains"/>
    <property type="match status" value="1"/>
</dbReference>
<dbReference type="InterPro" id="IPR001697">
    <property type="entry name" value="Pyr_Knase"/>
</dbReference>
<protein>
    <recommendedName>
        <fullName evidence="5 14">Pyruvate kinase</fullName>
        <ecNumber evidence="4 14">2.7.1.40</ecNumber>
    </recommendedName>
</protein>
<evidence type="ECO:0000313" key="17">
    <source>
        <dbReference type="Proteomes" id="UP000824049"/>
    </source>
</evidence>
<dbReference type="EMBL" id="DXBR01000120">
    <property type="protein sequence ID" value="HIZ40824.1"/>
    <property type="molecule type" value="Genomic_DNA"/>
</dbReference>
<evidence type="ECO:0000256" key="12">
    <source>
        <dbReference type="ARBA" id="ARBA00023152"/>
    </source>
</evidence>
<reference evidence="16" key="2">
    <citation type="submission" date="2021-04" db="EMBL/GenBank/DDBJ databases">
        <authorList>
            <person name="Gilroy R."/>
        </authorList>
    </citation>
    <scope>NUCLEOTIDE SEQUENCE</scope>
    <source>
        <strain evidence="16">CHK179-28034</strain>
    </source>
</reference>
<evidence type="ECO:0000256" key="13">
    <source>
        <dbReference type="ARBA" id="ARBA00023317"/>
    </source>
</evidence>
<dbReference type="GO" id="GO:0005524">
    <property type="term" value="F:ATP binding"/>
    <property type="evidence" value="ECO:0007669"/>
    <property type="project" value="UniProtKB-KW"/>
</dbReference>
<organism evidence="16 17">
    <name type="scientific">Candidatus Anaerobutyricum stercoris</name>
    <dbReference type="NCBI Taxonomy" id="2838457"/>
    <lineage>
        <taxon>Bacteria</taxon>
        <taxon>Bacillati</taxon>
        <taxon>Bacillota</taxon>
        <taxon>Clostridia</taxon>
        <taxon>Lachnospirales</taxon>
        <taxon>Lachnospiraceae</taxon>
        <taxon>Anaerobutyricum</taxon>
    </lineage>
</organism>
<dbReference type="SUPFAM" id="SSF51621">
    <property type="entry name" value="Phosphoenolpyruvate/pyruvate domain"/>
    <property type="match status" value="1"/>
</dbReference>
<comment type="similarity">
    <text evidence="3 14">Belongs to the pyruvate kinase family.</text>
</comment>
<comment type="pathway">
    <text evidence="2 14">Carbohydrate degradation; glycolysis; pyruvate from D-glyceraldehyde 3-phosphate: step 5/5.</text>
</comment>
<dbReference type="InterPro" id="IPR015806">
    <property type="entry name" value="Pyrv_Knase_insert_dom_sf"/>
</dbReference>
<evidence type="ECO:0000256" key="2">
    <source>
        <dbReference type="ARBA" id="ARBA00004997"/>
    </source>
</evidence>
<dbReference type="SUPFAM" id="SSF50800">
    <property type="entry name" value="PK beta-barrel domain-like"/>
    <property type="match status" value="1"/>
</dbReference>
<evidence type="ECO:0000256" key="10">
    <source>
        <dbReference type="ARBA" id="ARBA00022840"/>
    </source>
</evidence>
<keyword evidence="8" id="KW-0547">Nucleotide-binding</keyword>
<evidence type="ECO:0000256" key="14">
    <source>
        <dbReference type="RuleBase" id="RU000504"/>
    </source>
</evidence>
<evidence type="ECO:0000256" key="5">
    <source>
        <dbReference type="ARBA" id="ARBA00018587"/>
    </source>
</evidence>
<dbReference type="GO" id="GO:0030955">
    <property type="term" value="F:potassium ion binding"/>
    <property type="evidence" value="ECO:0007669"/>
    <property type="project" value="InterPro"/>
</dbReference>
<dbReference type="GO" id="GO:0004743">
    <property type="term" value="F:pyruvate kinase activity"/>
    <property type="evidence" value="ECO:0007669"/>
    <property type="project" value="UniProtKB-EC"/>
</dbReference>
<reference evidence="16" key="1">
    <citation type="journal article" date="2021" name="PeerJ">
        <title>Extensive microbial diversity within the chicken gut microbiome revealed by metagenomics and culture.</title>
        <authorList>
            <person name="Gilroy R."/>
            <person name="Ravi A."/>
            <person name="Getino M."/>
            <person name="Pursley I."/>
            <person name="Horton D.L."/>
            <person name="Alikhan N.F."/>
            <person name="Baker D."/>
            <person name="Gharbi K."/>
            <person name="Hall N."/>
            <person name="Watson M."/>
            <person name="Adriaenssens E.M."/>
            <person name="Foster-Nyarko E."/>
            <person name="Jarju S."/>
            <person name="Secka A."/>
            <person name="Antonio M."/>
            <person name="Oren A."/>
            <person name="Chaudhuri R.R."/>
            <person name="La Ragione R."/>
            <person name="Hildebrand F."/>
            <person name="Pallen M.J."/>
        </authorList>
    </citation>
    <scope>NUCLEOTIDE SEQUENCE</scope>
    <source>
        <strain evidence="16">CHK179-28034</strain>
    </source>
</reference>
<dbReference type="InterPro" id="IPR015793">
    <property type="entry name" value="Pyrv_Knase_brl"/>
</dbReference>
<accession>A0A9D2J9Q8</accession>
<dbReference type="Proteomes" id="UP000824049">
    <property type="component" value="Unassembled WGS sequence"/>
</dbReference>
<dbReference type="InterPro" id="IPR040442">
    <property type="entry name" value="Pyrv_kinase-like_dom_sf"/>
</dbReference>
<evidence type="ECO:0000256" key="7">
    <source>
        <dbReference type="ARBA" id="ARBA00022723"/>
    </source>
</evidence>
<keyword evidence="11 14" id="KW-0460">Magnesium</keyword>
<evidence type="ECO:0000259" key="15">
    <source>
        <dbReference type="Pfam" id="PF00224"/>
    </source>
</evidence>
<dbReference type="InterPro" id="IPR015813">
    <property type="entry name" value="Pyrv/PenolPyrv_kinase-like_dom"/>
</dbReference>
<feature type="domain" description="Pyruvate kinase barrel" evidence="15">
    <location>
        <begin position="4"/>
        <end position="318"/>
    </location>
</feature>
<comment type="cofactor">
    <cofactor evidence="1">
        <name>K(+)</name>
        <dbReference type="ChEBI" id="CHEBI:29103"/>
    </cofactor>
</comment>
<evidence type="ECO:0000256" key="1">
    <source>
        <dbReference type="ARBA" id="ARBA00001958"/>
    </source>
</evidence>
<dbReference type="EC" id="2.7.1.40" evidence="4 14"/>
<sequence length="340" mass="37680">MELYGTLGPSDHSTEILNDMFQAGMTGLRLNLSHTNLADCEPWLHNLYAVAEKRHIVPDLLVDLQGPEVRIGILKEPLPLSDGCTVRLRPISAMAETAIPVPEAVFSYLKEGQTLRLDDGNIILTVTKVFQTMPEAEAEVKTGGLLSSRKSLAIDGVSVEMPTLTDQDLENLKVLRKYRVTGVMLPFVRGSEDLLNLKQALMNYHLAHIRIFAKIENRQGVEQLPSLLPHCDQIVVARGDLGNAYPLSKLPAVQKQIARTCLTFKKPFMVVTQMLASMTEHPVPTRAEVSDIFNAVLDGASSLMLTGETAAGRYPVEAMQVLSDTSFEALRYRMESKFFF</sequence>
<keyword evidence="10" id="KW-0067">ATP-binding</keyword>
<name>A0A9D2J9Q8_9FIRM</name>
<dbReference type="GO" id="GO:0016301">
    <property type="term" value="F:kinase activity"/>
    <property type="evidence" value="ECO:0007669"/>
    <property type="project" value="UniProtKB-KW"/>
</dbReference>
<gene>
    <name evidence="16" type="ORF">H9968_13080</name>
</gene>
<dbReference type="Pfam" id="PF00224">
    <property type="entry name" value="PK"/>
    <property type="match status" value="1"/>
</dbReference>
<evidence type="ECO:0000256" key="9">
    <source>
        <dbReference type="ARBA" id="ARBA00022777"/>
    </source>
</evidence>
<dbReference type="PRINTS" id="PR01050">
    <property type="entry name" value="PYRUVTKNASE"/>
</dbReference>
<keyword evidence="13 16" id="KW-0670">Pyruvate</keyword>
<keyword evidence="12 14" id="KW-0324">Glycolysis</keyword>
<comment type="caution">
    <text evidence="16">The sequence shown here is derived from an EMBL/GenBank/DDBJ whole genome shotgun (WGS) entry which is preliminary data.</text>
</comment>
<evidence type="ECO:0000256" key="6">
    <source>
        <dbReference type="ARBA" id="ARBA00022679"/>
    </source>
</evidence>